<dbReference type="PATRIC" id="fig|579138.3.peg.1376"/>
<dbReference type="HAMAP" id="MF_00529">
    <property type="entry name" value="NifW"/>
    <property type="match status" value="1"/>
</dbReference>
<dbReference type="NCBIfam" id="NF002009">
    <property type="entry name" value="PRK00810.1"/>
    <property type="match status" value="1"/>
</dbReference>
<organism evidence="7 8">
    <name type="scientific">Zymomonas mobilis subsp. pomaceae (strain ATCC 29192 / DSM 22645 / JCM 10191 / CCUG 17912 / NBRC 13757 / NCIMB 11200 / NRRL B-4491 / Barker I)</name>
    <dbReference type="NCBI Taxonomy" id="579138"/>
    <lineage>
        <taxon>Bacteria</taxon>
        <taxon>Pseudomonadati</taxon>
        <taxon>Pseudomonadota</taxon>
        <taxon>Alphaproteobacteria</taxon>
        <taxon>Sphingomonadales</taxon>
        <taxon>Zymomonadaceae</taxon>
        <taxon>Zymomonas</taxon>
    </lineage>
</organism>
<accession>F8EUP3</accession>
<evidence type="ECO:0000313" key="8">
    <source>
        <dbReference type="Proteomes" id="UP000000491"/>
    </source>
</evidence>
<dbReference type="Proteomes" id="UP000000491">
    <property type="component" value="Chromosome"/>
</dbReference>
<dbReference type="Pfam" id="PF03206">
    <property type="entry name" value="NifW"/>
    <property type="match status" value="1"/>
</dbReference>
<keyword evidence="5 6" id="KW-0535">Nitrogen fixation</keyword>
<dbReference type="STRING" id="579138.Zymop_1298"/>
<dbReference type="HOGENOM" id="CLU_145318_0_0_5"/>
<evidence type="ECO:0000256" key="3">
    <source>
        <dbReference type="ARBA" id="ARBA00011284"/>
    </source>
</evidence>
<dbReference type="eggNOG" id="ENOG50330W8">
    <property type="taxonomic scope" value="Bacteria"/>
</dbReference>
<evidence type="ECO:0000256" key="1">
    <source>
        <dbReference type="ARBA" id="ARBA00002247"/>
    </source>
</evidence>
<reference evidence="7 8" key="1">
    <citation type="journal article" date="2011" name="J. Bacteriol.">
        <title>Genome sequence of the ethanol-producing Zymomonas mobilis subsp. pomaceae lectotype strain ATCC 29192.</title>
        <authorList>
            <person name="Kouvelis V.N."/>
            <person name="Davenport K.W."/>
            <person name="Brettin T.S."/>
            <person name="Bruce D."/>
            <person name="Detter C."/>
            <person name="Han C.S."/>
            <person name="Nolan M."/>
            <person name="Tapia R."/>
            <person name="Damoulaki A."/>
            <person name="Kyrpides N.C."/>
            <person name="Typas M.A."/>
            <person name="Pappas K.M."/>
        </authorList>
    </citation>
    <scope>NUCLEOTIDE SEQUENCE [LARGE SCALE GENOMIC DNA]</scope>
    <source>
        <strain evidence="8">ATCC 29192 / DSM 22645 / JCM 10191 / CCUG 17912 / NBRC 13757 / NCIMB 11200 / NRRL B-4491 / Barker I</strain>
    </source>
</reference>
<gene>
    <name evidence="6" type="primary">nifW</name>
    <name evidence="7" type="ordered locus">Zymop_1298</name>
</gene>
<dbReference type="InterPro" id="IPR004893">
    <property type="entry name" value="NifW"/>
</dbReference>
<comment type="similarity">
    <text evidence="2 6">Belongs to the NifW family.</text>
</comment>
<dbReference type="EMBL" id="CP002865">
    <property type="protein sequence ID" value="AEI38189.1"/>
    <property type="molecule type" value="Genomic_DNA"/>
</dbReference>
<evidence type="ECO:0000256" key="5">
    <source>
        <dbReference type="ARBA" id="ARBA00023231"/>
    </source>
</evidence>
<protein>
    <recommendedName>
        <fullName evidence="4 6">Nitrogenase-stabilizing/protective protein NifW</fullName>
    </recommendedName>
</protein>
<evidence type="ECO:0000313" key="7">
    <source>
        <dbReference type="EMBL" id="AEI38189.1"/>
    </source>
</evidence>
<evidence type="ECO:0000256" key="6">
    <source>
        <dbReference type="HAMAP-Rule" id="MF_00529"/>
    </source>
</evidence>
<sequence>MSFVDTLRGLSSAEEFFNTLEVPYDSKILNVARLHILRRMHTYLEDSQESEKTLNDDEQRTLYKRHLTQAYTDFTKSSPMEERVFQVHKNAVKPATLPMVSLSSLKLPPEKQ</sequence>
<proteinExistence type="inferred from homology"/>
<evidence type="ECO:0000256" key="4">
    <source>
        <dbReference type="ARBA" id="ARBA00016274"/>
    </source>
</evidence>
<evidence type="ECO:0000256" key="2">
    <source>
        <dbReference type="ARBA" id="ARBA00008351"/>
    </source>
</evidence>
<dbReference type="RefSeq" id="WP_013934584.1">
    <property type="nucleotide sequence ID" value="NC_015709.1"/>
</dbReference>
<comment type="function">
    <text evidence="1 6">May protect the nitrogenase Fe-Mo protein from oxidative damage.</text>
</comment>
<dbReference type="GO" id="GO:0009399">
    <property type="term" value="P:nitrogen fixation"/>
    <property type="evidence" value="ECO:0007669"/>
    <property type="project" value="UniProtKB-UniRule"/>
</dbReference>
<name>F8EUP3_ZYMMT</name>
<dbReference type="PIRSF" id="PIRSF005790">
    <property type="entry name" value="NifW"/>
    <property type="match status" value="1"/>
</dbReference>
<dbReference type="AlphaFoldDB" id="F8EUP3"/>
<dbReference type="KEGG" id="zmp:Zymop_1298"/>
<comment type="subunit">
    <text evidence="3 6">Homotrimer; associates with NifD.</text>
</comment>